<dbReference type="STRING" id="670052.PA27867_1768"/>
<evidence type="ECO:0000313" key="3">
    <source>
        <dbReference type="Proteomes" id="UP000092582"/>
    </source>
</evidence>
<organism evidence="2 3">
    <name type="scientific">Cryobacterium arcticum</name>
    <dbReference type="NCBI Taxonomy" id="670052"/>
    <lineage>
        <taxon>Bacteria</taxon>
        <taxon>Bacillati</taxon>
        <taxon>Actinomycetota</taxon>
        <taxon>Actinomycetes</taxon>
        <taxon>Micrococcales</taxon>
        <taxon>Microbacteriaceae</taxon>
        <taxon>Cryobacterium</taxon>
    </lineage>
</organism>
<evidence type="ECO:0000313" key="2">
    <source>
        <dbReference type="EMBL" id="ANP72721.1"/>
    </source>
</evidence>
<feature type="region of interest" description="Disordered" evidence="1">
    <location>
        <begin position="1"/>
        <end position="22"/>
    </location>
</feature>
<sequence>MSIPLISHSPEESTAPDRPGDRLGERVSELQARIQGMQRDRWEAPGRPVSAGLARLLPQGSLRTGAVYTVDNSTSLLMSLLGSAAADGGWAGVVGLPDFGAEAATGFGIDLARLVLVPAPGDQWLAVTAALVDVLPFVIVQPARPVGDAEAGRLGARLRQTGCTLLVAGSWPQAEASLRVTRTRWQGVGAGHGYLSGRDLTVETAARAGSGRRTPALLHLPEGHAAPERGGSRRGPVAVPVLVADAPLPHPVARHPVAG</sequence>
<dbReference type="AlphaFoldDB" id="A0A1B1BJJ8"/>
<evidence type="ECO:0008006" key="4">
    <source>
        <dbReference type="Google" id="ProtNLM"/>
    </source>
</evidence>
<reference evidence="2 3" key="1">
    <citation type="submission" date="2016-06" db="EMBL/GenBank/DDBJ databases">
        <title>Genome sequencing of Cryobacterium arcticum PAMC 27867.</title>
        <authorList>
            <person name="Lee J."/>
            <person name="Kim O.-S."/>
        </authorList>
    </citation>
    <scope>NUCLEOTIDE SEQUENCE [LARGE SCALE GENOMIC DNA]</scope>
    <source>
        <strain evidence="2 3">PAMC 27867</strain>
    </source>
</reference>
<dbReference type="EMBL" id="CP016282">
    <property type="protein sequence ID" value="ANP72721.1"/>
    <property type="molecule type" value="Genomic_DNA"/>
</dbReference>
<protein>
    <recommendedName>
        <fullName evidence="4">Recombinase A</fullName>
    </recommendedName>
</protein>
<dbReference type="KEGG" id="cart:PA27867_1768"/>
<name>A0A1B1BJJ8_9MICO</name>
<dbReference type="Proteomes" id="UP000092582">
    <property type="component" value="Chromosome 1"/>
</dbReference>
<dbReference type="PATRIC" id="fig|670052.7.peg.1825"/>
<accession>A0A1B1BJJ8</accession>
<evidence type="ECO:0000256" key="1">
    <source>
        <dbReference type="SAM" id="MobiDB-lite"/>
    </source>
</evidence>
<proteinExistence type="predicted"/>
<keyword evidence="3" id="KW-1185">Reference proteome</keyword>
<gene>
    <name evidence="2" type="ORF">PA27867_1768</name>
</gene>
<dbReference type="RefSeq" id="WP_208857313.1">
    <property type="nucleotide sequence ID" value="NZ_CP016282.1"/>
</dbReference>